<feature type="domain" description="Thioesterase" evidence="2">
    <location>
        <begin position="47"/>
        <end position="117"/>
    </location>
</feature>
<dbReference type="Pfam" id="PF03061">
    <property type="entry name" value="4HBT"/>
    <property type="match status" value="1"/>
</dbReference>
<evidence type="ECO:0000259" key="2">
    <source>
        <dbReference type="Pfam" id="PF03061"/>
    </source>
</evidence>
<dbReference type="RefSeq" id="WP_256030102.1">
    <property type="nucleotide sequence ID" value="NZ_JAHLKM010000016.1"/>
</dbReference>
<dbReference type="CDD" id="cd03443">
    <property type="entry name" value="PaaI_thioesterase"/>
    <property type="match status" value="1"/>
</dbReference>
<reference evidence="3" key="1">
    <citation type="journal article" date="2023" name="Front. Microbiol.">
        <title>Genomic-based phylogenetic and metabolic analyses of the genus Natronomonas, and description of Natronomonas aquatica sp. nov.</title>
        <authorList>
            <person name="Garcia-Roldan A."/>
            <person name="Duran-Viseras A."/>
            <person name="de la Haba R.R."/>
            <person name="Corral P."/>
            <person name="Sanchez-Porro C."/>
            <person name="Ventosa A."/>
        </authorList>
    </citation>
    <scope>NUCLEOTIDE SEQUENCE</scope>
    <source>
        <strain evidence="3">F2-12</strain>
    </source>
</reference>
<sequence length="143" mass="14535">MEIAEIFDRMPFGDLLGIDVREIGDGSAVGELELSVEHSSTPETLVTHGGVTYALADTVGGAAVISASGTVAPTIDMRIDYLSPATGGVLRAEAEVVRNGSDVAAVEVEITDEDGAAIATAHGTYKSGGVGDGSAWLGEESIE</sequence>
<evidence type="ECO:0000256" key="1">
    <source>
        <dbReference type="ARBA" id="ARBA00022801"/>
    </source>
</evidence>
<dbReference type="InterPro" id="IPR003736">
    <property type="entry name" value="PAAI_dom"/>
</dbReference>
<protein>
    <submittedName>
        <fullName evidence="3">PaaI family thioesterase</fullName>
    </submittedName>
</protein>
<accession>A0A9R1CUK7</accession>
<dbReference type="EMBL" id="JAHLKM010000016">
    <property type="protein sequence ID" value="MCQ4334068.1"/>
    <property type="molecule type" value="Genomic_DNA"/>
</dbReference>
<dbReference type="PANTHER" id="PTHR43240">
    <property type="entry name" value="1,4-DIHYDROXY-2-NAPHTHOYL-COA THIOESTERASE 1"/>
    <property type="match status" value="1"/>
</dbReference>
<proteinExistence type="predicted"/>
<organism evidence="3 4">
    <name type="scientific">Natronomonas aquatica</name>
    <dbReference type="NCBI Taxonomy" id="2841590"/>
    <lineage>
        <taxon>Archaea</taxon>
        <taxon>Methanobacteriati</taxon>
        <taxon>Methanobacteriota</taxon>
        <taxon>Stenosarchaea group</taxon>
        <taxon>Halobacteria</taxon>
        <taxon>Halobacteriales</taxon>
        <taxon>Natronomonadaceae</taxon>
        <taxon>Natronomonas</taxon>
    </lineage>
</organism>
<name>A0A9R1CUK7_9EURY</name>
<evidence type="ECO:0000313" key="4">
    <source>
        <dbReference type="Proteomes" id="UP001139494"/>
    </source>
</evidence>
<comment type="caution">
    <text evidence="3">The sequence shown here is derived from an EMBL/GenBank/DDBJ whole genome shotgun (WGS) entry which is preliminary data.</text>
</comment>
<dbReference type="SUPFAM" id="SSF54637">
    <property type="entry name" value="Thioesterase/thiol ester dehydrase-isomerase"/>
    <property type="match status" value="1"/>
</dbReference>
<dbReference type="Gene3D" id="3.10.129.10">
    <property type="entry name" value="Hotdog Thioesterase"/>
    <property type="match status" value="1"/>
</dbReference>
<keyword evidence="4" id="KW-1185">Reference proteome</keyword>
<dbReference type="GO" id="GO:0016787">
    <property type="term" value="F:hydrolase activity"/>
    <property type="evidence" value="ECO:0007669"/>
    <property type="project" value="UniProtKB-KW"/>
</dbReference>
<dbReference type="InterPro" id="IPR006683">
    <property type="entry name" value="Thioestr_dom"/>
</dbReference>
<dbReference type="NCBIfam" id="TIGR00369">
    <property type="entry name" value="unchar_dom_1"/>
    <property type="match status" value="1"/>
</dbReference>
<gene>
    <name evidence="3" type="ORF">KM295_11375</name>
</gene>
<evidence type="ECO:0000313" key="3">
    <source>
        <dbReference type="EMBL" id="MCQ4334068.1"/>
    </source>
</evidence>
<dbReference type="AlphaFoldDB" id="A0A9R1CUK7"/>
<keyword evidence="1" id="KW-0378">Hydrolase</keyword>
<dbReference type="InterPro" id="IPR029069">
    <property type="entry name" value="HotDog_dom_sf"/>
</dbReference>
<dbReference type="Proteomes" id="UP001139494">
    <property type="component" value="Unassembled WGS sequence"/>
</dbReference>